<keyword evidence="6 7" id="KW-0472">Membrane</keyword>
<dbReference type="OrthoDB" id="7579632at2"/>
<feature type="transmembrane region" description="Helical" evidence="7">
    <location>
        <begin position="314"/>
        <end position="334"/>
    </location>
</feature>
<keyword evidence="4 7" id="KW-0812">Transmembrane</keyword>
<dbReference type="KEGG" id="emar:D1013_20205"/>
<dbReference type="PANTHER" id="PTHR40074:SF2">
    <property type="entry name" value="O-ACETYLTRANSFERASE WECH"/>
    <property type="match status" value="1"/>
</dbReference>
<reference evidence="9 11" key="1">
    <citation type="submission" date="2018-08" db="EMBL/GenBank/DDBJ databases">
        <title>The reduced genetic potential of extracellular carbohydrate catabolism in Euzebyella marina RN62, a Flavobacteriia bacterium isolated from the hadal water.</title>
        <authorList>
            <person name="Xue C."/>
        </authorList>
    </citation>
    <scope>NUCLEOTIDE SEQUENCE [LARGE SCALE GENOMIC DNA]</scope>
    <source>
        <strain evidence="9 11">RN62</strain>
    </source>
</reference>
<organism evidence="9 11">
    <name type="scientific">Euzebyella marina</name>
    <dbReference type="NCBI Taxonomy" id="1761453"/>
    <lineage>
        <taxon>Bacteria</taxon>
        <taxon>Pseudomonadati</taxon>
        <taxon>Bacteroidota</taxon>
        <taxon>Flavobacteriia</taxon>
        <taxon>Flavobacteriales</taxon>
        <taxon>Flavobacteriaceae</taxon>
        <taxon>Euzebyella</taxon>
    </lineage>
</organism>
<evidence type="ECO:0000256" key="7">
    <source>
        <dbReference type="SAM" id="Phobius"/>
    </source>
</evidence>
<feature type="transmembrane region" description="Helical" evidence="7">
    <location>
        <begin position="252"/>
        <end position="269"/>
    </location>
</feature>
<dbReference type="Pfam" id="PF01757">
    <property type="entry name" value="Acyl_transf_3"/>
    <property type="match status" value="1"/>
</dbReference>
<evidence type="ECO:0000256" key="6">
    <source>
        <dbReference type="ARBA" id="ARBA00023136"/>
    </source>
</evidence>
<keyword evidence="9" id="KW-0012">Acyltransferase</keyword>
<feature type="transmembrane region" description="Helical" evidence="7">
    <location>
        <begin position="116"/>
        <end position="145"/>
    </location>
</feature>
<evidence type="ECO:0000313" key="11">
    <source>
        <dbReference type="Proteomes" id="UP000276309"/>
    </source>
</evidence>
<feature type="transmembrane region" description="Helical" evidence="7">
    <location>
        <begin position="38"/>
        <end position="57"/>
    </location>
</feature>
<dbReference type="GO" id="GO:0009246">
    <property type="term" value="P:enterobacterial common antigen biosynthetic process"/>
    <property type="evidence" value="ECO:0007669"/>
    <property type="project" value="TreeGrafter"/>
</dbReference>
<feature type="transmembrane region" description="Helical" evidence="7">
    <location>
        <begin position="187"/>
        <end position="204"/>
    </location>
</feature>
<sequence>MFLNSLNTYRGIAILLIVSAHCYSIADVKVDSFSEALFANLTAGSTFHFIFISGFLFHHIFVLKDRTTTFLPNKIKRLLIPYTVLSIVPILLKLSTEPDFWNTYFPLQEDTFLNNYVIPICLYYVTGAHLVAYWYIPFAMCLFLMYPLHIRFINWPIKLQFSVFGILFLIALFVHRPVDELNVFQSLVYFTPTYLMGILCSLYKERVYYIFLKKELYLLLLALGIAAFQAFIGRYDNYQKPMFDYDGLDLVLLQKTFLCIFFMVFLHRFESFNNKLLVLLASTSFAIYFIHGYVLQGLFQFKRIFNYTSDYPWATYFLAWFLLVGVSMALAIILKKAMPKYSKYISGY</sequence>
<dbReference type="KEGG" id="emar:D1013_00070"/>
<dbReference type="Proteomes" id="UP000276309">
    <property type="component" value="Chromosome"/>
</dbReference>
<protein>
    <submittedName>
        <fullName evidence="9">Acyltransferase</fullName>
    </submittedName>
</protein>
<evidence type="ECO:0000256" key="5">
    <source>
        <dbReference type="ARBA" id="ARBA00022989"/>
    </source>
</evidence>
<dbReference type="RefSeq" id="WP_121846941.1">
    <property type="nucleotide sequence ID" value="NZ_CP032050.1"/>
</dbReference>
<feature type="transmembrane region" description="Helical" evidence="7">
    <location>
        <begin position="78"/>
        <end position="96"/>
    </location>
</feature>
<dbReference type="EMBL" id="CP032050">
    <property type="protein sequence ID" value="AYN69532.1"/>
    <property type="molecule type" value="Genomic_DNA"/>
</dbReference>
<gene>
    <name evidence="9" type="ORF">D1013_00070</name>
    <name evidence="10" type="ORF">D1013_20205</name>
</gene>
<comment type="subcellular location">
    <subcellularLocation>
        <location evidence="1">Cell membrane</location>
        <topology evidence="1">Multi-pass membrane protein</topology>
    </subcellularLocation>
</comment>
<comment type="similarity">
    <text evidence="2">Belongs to the acyltransferase 3 family.</text>
</comment>
<evidence type="ECO:0000259" key="8">
    <source>
        <dbReference type="Pfam" id="PF01757"/>
    </source>
</evidence>
<dbReference type="InterPro" id="IPR002656">
    <property type="entry name" value="Acyl_transf_3_dom"/>
</dbReference>
<feature type="transmembrane region" description="Helical" evidence="7">
    <location>
        <begin position="276"/>
        <end position="294"/>
    </location>
</feature>
<dbReference type="GO" id="GO:0005886">
    <property type="term" value="C:plasma membrane"/>
    <property type="evidence" value="ECO:0007669"/>
    <property type="project" value="UniProtKB-SubCell"/>
</dbReference>
<evidence type="ECO:0000256" key="4">
    <source>
        <dbReference type="ARBA" id="ARBA00022692"/>
    </source>
</evidence>
<keyword evidence="9" id="KW-0808">Transferase</keyword>
<evidence type="ECO:0000256" key="1">
    <source>
        <dbReference type="ARBA" id="ARBA00004651"/>
    </source>
</evidence>
<dbReference type="EMBL" id="CP032050">
    <property type="protein sequence ID" value="AYN65886.1"/>
    <property type="molecule type" value="Genomic_DNA"/>
</dbReference>
<keyword evidence="3" id="KW-1003">Cell membrane</keyword>
<keyword evidence="11" id="KW-1185">Reference proteome</keyword>
<feature type="domain" description="Acyltransferase 3" evidence="8">
    <location>
        <begin position="4"/>
        <end position="334"/>
    </location>
</feature>
<name>A0A3G2L102_9FLAO</name>
<evidence type="ECO:0000256" key="2">
    <source>
        <dbReference type="ARBA" id="ARBA00007400"/>
    </source>
</evidence>
<feature type="transmembrane region" description="Helical" evidence="7">
    <location>
        <begin position="216"/>
        <end position="232"/>
    </location>
</feature>
<evidence type="ECO:0000313" key="9">
    <source>
        <dbReference type="EMBL" id="AYN65886.1"/>
    </source>
</evidence>
<evidence type="ECO:0000256" key="3">
    <source>
        <dbReference type="ARBA" id="ARBA00022475"/>
    </source>
</evidence>
<keyword evidence="5 7" id="KW-1133">Transmembrane helix</keyword>
<evidence type="ECO:0000313" key="10">
    <source>
        <dbReference type="EMBL" id="AYN69532.1"/>
    </source>
</evidence>
<proteinExistence type="inferred from homology"/>
<dbReference type="AlphaFoldDB" id="A0A3G2L102"/>
<feature type="transmembrane region" description="Helical" evidence="7">
    <location>
        <begin position="157"/>
        <end position="175"/>
    </location>
</feature>
<dbReference type="PANTHER" id="PTHR40074">
    <property type="entry name" value="O-ACETYLTRANSFERASE WECH"/>
    <property type="match status" value="1"/>
</dbReference>
<accession>A0A3G2L102</accession>
<dbReference type="GO" id="GO:0016413">
    <property type="term" value="F:O-acetyltransferase activity"/>
    <property type="evidence" value="ECO:0007669"/>
    <property type="project" value="TreeGrafter"/>
</dbReference>